<keyword evidence="3" id="KW-1185">Reference proteome</keyword>
<evidence type="ECO:0000313" key="2">
    <source>
        <dbReference type="EMBL" id="MDR6376170.1"/>
    </source>
</evidence>
<reference evidence="2 3" key="1">
    <citation type="submission" date="2023-07" db="EMBL/GenBank/DDBJ databases">
        <title>Sorghum-associated microbial communities from plants grown in Nebraska, USA.</title>
        <authorList>
            <person name="Schachtman D."/>
        </authorList>
    </citation>
    <scope>NUCLEOTIDE SEQUENCE [LARGE SCALE GENOMIC DNA]</scope>
    <source>
        <strain evidence="2 3">DS1039</strain>
    </source>
</reference>
<dbReference type="PANTHER" id="PTHR37017">
    <property type="entry name" value="AB HYDROLASE-1 DOMAIN-CONTAINING PROTEIN-RELATED"/>
    <property type="match status" value="1"/>
</dbReference>
<gene>
    <name evidence="2" type="ORF">J2776_002870</name>
</gene>
<organism evidence="2 3">
    <name type="scientific">Paraburkholderia caledonica</name>
    <dbReference type="NCBI Taxonomy" id="134536"/>
    <lineage>
        <taxon>Bacteria</taxon>
        <taxon>Pseudomonadati</taxon>
        <taxon>Pseudomonadota</taxon>
        <taxon>Betaproteobacteria</taxon>
        <taxon>Burkholderiales</taxon>
        <taxon>Burkholderiaceae</taxon>
        <taxon>Paraburkholderia</taxon>
    </lineage>
</organism>
<dbReference type="Pfam" id="PF12697">
    <property type="entry name" value="Abhydrolase_6"/>
    <property type="match status" value="1"/>
</dbReference>
<dbReference type="InterPro" id="IPR029058">
    <property type="entry name" value="AB_hydrolase_fold"/>
</dbReference>
<protein>
    <submittedName>
        <fullName evidence="2">Pimeloyl-ACP methyl ester carboxylesterase</fullName>
    </submittedName>
</protein>
<dbReference type="InterPro" id="IPR052897">
    <property type="entry name" value="Sec-Metab_Biosynth_Hydrolase"/>
</dbReference>
<name>A0ABU1KYY4_9BURK</name>
<proteinExistence type="predicted"/>
<dbReference type="Gene3D" id="3.40.50.1820">
    <property type="entry name" value="alpha/beta hydrolase"/>
    <property type="match status" value="1"/>
</dbReference>
<evidence type="ECO:0000259" key="1">
    <source>
        <dbReference type="Pfam" id="PF12697"/>
    </source>
</evidence>
<dbReference type="Proteomes" id="UP001185254">
    <property type="component" value="Unassembled WGS sequence"/>
</dbReference>
<evidence type="ECO:0000313" key="3">
    <source>
        <dbReference type="Proteomes" id="UP001185254"/>
    </source>
</evidence>
<comment type="caution">
    <text evidence="2">The sequence shown here is derived from an EMBL/GenBank/DDBJ whole genome shotgun (WGS) entry which is preliminary data.</text>
</comment>
<feature type="domain" description="AB hydrolase-1" evidence="1">
    <location>
        <begin position="2"/>
        <end position="213"/>
    </location>
</feature>
<accession>A0ABU1KYY4</accession>
<sequence length="223" mass="23736">MLVHGAFADGSSWNKVIPILEAHGAHVVAIQNSLKSLKEDADSAERAIDQQQGPVVLVGHSCREVVISEAGNNPKVKALVYIAALAPESGQSVNDILRGKPAPSWASQLRKDAAGYLTLSSSAIVNDFAQDLPATESKLIADTQGPWYYAALDDKVRNAAWQSKPSTFLVTTKDHMIDPQLQEAMARQIGATASHADASHAVLLSQPTVVADAIISAARKVWP</sequence>
<dbReference type="PANTHER" id="PTHR37017:SF11">
    <property type="entry name" value="ESTERASE_LIPASE_THIOESTERASE DOMAIN-CONTAINING PROTEIN"/>
    <property type="match status" value="1"/>
</dbReference>
<dbReference type="SUPFAM" id="SSF53474">
    <property type="entry name" value="alpha/beta-Hydrolases"/>
    <property type="match status" value="1"/>
</dbReference>
<dbReference type="InterPro" id="IPR000073">
    <property type="entry name" value="AB_hydrolase_1"/>
</dbReference>
<dbReference type="EMBL" id="JAVDQN010000002">
    <property type="protein sequence ID" value="MDR6376170.1"/>
    <property type="molecule type" value="Genomic_DNA"/>
</dbReference>